<dbReference type="Proteomes" id="UP000306192">
    <property type="component" value="Unassembled WGS sequence"/>
</dbReference>
<reference evidence="1 2" key="1">
    <citation type="journal article" date="2019" name="Microorganisms">
        <title>Systematic Affiliation and Genome Analysis of Subtercola vilae DB165(T) with Particular Emphasis on Cold Adaptation of an Isolate from a High-Altitude Cold Volcano Lake.</title>
        <authorList>
            <person name="Villalobos A.S."/>
            <person name="Wiese J."/>
            <person name="Imhoff J.F."/>
            <person name="Dorador C."/>
            <person name="Keller A."/>
            <person name="Hentschel U."/>
        </authorList>
    </citation>
    <scope>NUCLEOTIDE SEQUENCE [LARGE SCALE GENOMIC DNA]</scope>
    <source>
        <strain evidence="1 2">DB165</strain>
    </source>
</reference>
<dbReference type="AlphaFoldDB" id="A0A4T2C295"/>
<dbReference type="NCBIfam" id="TIGR01683">
    <property type="entry name" value="thiS"/>
    <property type="match status" value="1"/>
</dbReference>
<dbReference type="PANTHER" id="PTHR34472">
    <property type="entry name" value="SULFUR CARRIER PROTEIN THIS"/>
    <property type="match status" value="1"/>
</dbReference>
<dbReference type="PANTHER" id="PTHR34472:SF1">
    <property type="entry name" value="SULFUR CARRIER PROTEIN THIS"/>
    <property type="match status" value="1"/>
</dbReference>
<comment type="caution">
    <text evidence="1">The sequence shown here is derived from an EMBL/GenBank/DDBJ whole genome shotgun (WGS) entry which is preliminary data.</text>
</comment>
<protein>
    <submittedName>
        <fullName evidence="1">Sulfur carrier protein ThiS</fullName>
    </submittedName>
</protein>
<dbReference type="InterPro" id="IPR003749">
    <property type="entry name" value="ThiS/MoaD-like"/>
</dbReference>
<dbReference type="InterPro" id="IPR016155">
    <property type="entry name" value="Mopterin_synth/thiamin_S_b"/>
</dbReference>
<accession>A0A4T2C295</accession>
<proteinExistence type="predicted"/>
<keyword evidence="2" id="KW-1185">Reference proteome</keyword>
<dbReference type="CDD" id="cd00565">
    <property type="entry name" value="Ubl_ThiS"/>
    <property type="match status" value="1"/>
</dbReference>
<dbReference type="EMBL" id="QYRT01000017">
    <property type="protein sequence ID" value="TIH36198.1"/>
    <property type="molecule type" value="Genomic_DNA"/>
</dbReference>
<name>A0A4T2C295_9MICO</name>
<evidence type="ECO:0000313" key="2">
    <source>
        <dbReference type="Proteomes" id="UP000306192"/>
    </source>
</evidence>
<dbReference type="SUPFAM" id="SSF54285">
    <property type="entry name" value="MoaD/ThiS"/>
    <property type="match status" value="1"/>
</dbReference>
<gene>
    <name evidence="1" type="primary">thiS</name>
    <name evidence="1" type="ORF">D4765_10425</name>
</gene>
<organism evidence="1 2">
    <name type="scientific">Subtercola vilae</name>
    <dbReference type="NCBI Taxonomy" id="2056433"/>
    <lineage>
        <taxon>Bacteria</taxon>
        <taxon>Bacillati</taxon>
        <taxon>Actinomycetota</taxon>
        <taxon>Actinomycetes</taxon>
        <taxon>Micrococcales</taxon>
        <taxon>Microbacteriaceae</taxon>
        <taxon>Subtercola</taxon>
    </lineage>
</organism>
<dbReference type="InterPro" id="IPR012675">
    <property type="entry name" value="Beta-grasp_dom_sf"/>
</dbReference>
<dbReference type="Pfam" id="PF02597">
    <property type="entry name" value="ThiS"/>
    <property type="match status" value="1"/>
</dbReference>
<dbReference type="OrthoDB" id="163636at2"/>
<evidence type="ECO:0000313" key="1">
    <source>
        <dbReference type="EMBL" id="TIH36198.1"/>
    </source>
</evidence>
<sequence length="79" mass="8160">MTTITLNGVTRTLKPGQSVADLVSALTGRRITDDGRSADGSKLGIAVARNAHVVPRSQWSTTVLEAADDIEIVTAAQGG</sequence>
<dbReference type="InterPro" id="IPR010035">
    <property type="entry name" value="Thi_S"/>
</dbReference>
<dbReference type="Gene3D" id="3.10.20.30">
    <property type="match status" value="1"/>
</dbReference>